<accession>A0A6M3L0E4</accession>
<gene>
    <name evidence="2" type="ORF">MM415B03099_0003</name>
</gene>
<evidence type="ECO:0000313" key="2">
    <source>
        <dbReference type="EMBL" id="QJA86895.1"/>
    </source>
</evidence>
<feature type="compositionally biased region" description="Polar residues" evidence="1">
    <location>
        <begin position="18"/>
        <end position="28"/>
    </location>
</feature>
<proteinExistence type="predicted"/>
<feature type="compositionally biased region" description="Basic and acidic residues" evidence="1">
    <location>
        <begin position="99"/>
        <end position="126"/>
    </location>
</feature>
<sequence length="138" mass="15107">MSGGSPEVHRDDDYIATGTHQGGTNDASLNDPGADFKSCGINGNVGQAIYNDTQSTNGNVTASTEDTVTDDTNVWTDGDTYYIYATSEYNSVISTQWTDRSRGWKADKQELDRGWRSEDVDLDRDNPNVFGPGQPERS</sequence>
<dbReference type="AlphaFoldDB" id="A0A6M3L0E4"/>
<reference evidence="2" key="1">
    <citation type="submission" date="2020-03" db="EMBL/GenBank/DDBJ databases">
        <title>The deep terrestrial virosphere.</title>
        <authorList>
            <person name="Holmfeldt K."/>
            <person name="Nilsson E."/>
            <person name="Simone D."/>
            <person name="Lopez-Fernandez M."/>
            <person name="Wu X."/>
            <person name="de Brujin I."/>
            <person name="Lundin D."/>
            <person name="Andersson A."/>
            <person name="Bertilsson S."/>
            <person name="Dopson M."/>
        </authorList>
    </citation>
    <scope>NUCLEOTIDE SEQUENCE</scope>
    <source>
        <strain evidence="2">MM415B03099</strain>
    </source>
</reference>
<name>A0A6M3L0E4_9ZZZZ</name>
<organism evidence="2">
    <name type="scientific">viral metagenome</name>
    <dbReference type="NCBI Taxonomy" id="1070528"/>
    <lineage>
        <taxon>unclassified sequences</taxon>
        <taxon>metagenomes</taxon>
        <taxon>organismal metagenomes</taxon>
    </lineage>
</organism>
<protein>
    <submittedName>
        <fullName evidence="2">Uncharacterized protein</fullName>
    </submittedName>
</protein>
<feature type="region of interest" description="Disordered" evidence="1">
    <location>
        <begin position="1"/>
        <end position="34"/>
    </location>
</feature>
<dbReference type="EMBL" id="MT142667">
    <property type="protein sequence ID" value="QJA86895.1"/>
    <property type="molecule type" value="Genomic_DNA"/>
</dbReference>
<feature type="region of interest" description="Disordered" evidence="1">
    <location>
        <begin position="98"/>
        <end position="138"/>
    </location>
</feature>
<evidence type="ECO:0000256" key="1">
    <source>
        <dbReference type="SAM" id="MobiDB-lite"/>
    </source>
</evidence>